<dbReference type="Proteomes" id="UP000199533">
    <property type="component" value="Unassembled WGS sequence"/>
</dbReference>
<evidence type="ECO:0000313" key="3">
    <source>
        <dbReference type="Proteomes" id="UP000199533"/>
    </source>
</evidence>
<dbReference type="RefSeq" id="WP_090699675.1">
    <property type="nucleotide sequence ID" value="NZ_FOSP01000014.1"/>
</dbReference>
<sequence>MNRLKDTVIDCGTGQLSQTKIWTHIAYAVATIAFVRYEVFESDQPNLLFWVTYLGIVGGHAVASKIVSLRLGKGAQS</sequence>
<protein>
    <submittedName>
        <fullName evidence="2">Uncharacterized protein</fullName>
    </submittedName>
</protein>
<name>A0A1I4BZK1_9PROT</name>
<keyword evidence="1" id="KW-1133">Transmembrane helix</keyword>
<dbReference type="STRING" id="52441.SAMN05216302_101428"/>
<keyword evidence="1" id="KW-0472">Membrane</keyword>
<dbReference type="OrthoDB" id="8602200at2"/>
<evidence type="ECO:0000313" key="2">
    <source>
        <dbReference type="EMBL" id="SFK74234.1"/>
    </source>
</evidence>
<reference evidence="3" key="1">
    <citation type="submission" date="2016-10" db="EMBL/GenBank/DDBJ databases">
        <authorList>
            <person name="Varghese N."/>
            <person name="Submissions S."/>
        </authorList>
    </citation>
    <scope>NUCLEOTIDE SEQUENCE [LARGE SCALE GENOMIC DNA]</scope>
    <source>
        <strain evidence="3">Nm69</strain>
    </source>
</reference>
<dbReference type="AlphaFoldDB" id="A0A1I4BZK1"/>
<organism evidence="2 3">
    <name type="scientific">Nitrosomonas aestuarii</name>
    <dbReference type="NCBI Taxonomy" id="52441"/>
    <lineage>
        <taxon>Bacteria</taxon>
        <taxon>Pseudomonadati</taxon>
        <taxon>Pseudomonadota</taxon>
        <taxon>Betaproteobacteria</taxon>
        <taxon>Nitrosomonadales</taxon>
        <taxon>Nitrosomonadaceae</taxon>
        <taxon>Nitrosomonas</taxon>
    </lineage>
</organism>
<dbReference type="EMBL" id="FOSP01000014">
    <property type="protein sequence ID" value="SFK74234.1"/>
    <property type="molecule type" value="Genomic_DNA"/>
</dbReference>
<keyword evidence="1" id="KW-0812">Transmembrane</keyword>
<accession>A0A1I4BZK1</accession>
<proteinExistence type="predicted"/>
<keyword evidence="3" id="KW-1185">Reference proteome</keyword>
<evidence type="ECO:0000256" key="1">
    <source>
        <dbReference type="SAM" id="Phobius"/>
    </source>
</evidence>
<gene>
    <name evidence="2" type="ORF">SAMN05216302_101428</name>
</gene>
<feature type="transmembrane region" description="Helical" evidence="1">
    <location>
        <begin position="47"/>
        <end position="67"/>
    </location>
</feature>